<dbReference type="InterPro" id="IPR011250">
    <property type="entry name" value="OMP/PagP_B-barrel"/>
</dbReference>
<dbReference type="GO" id="GO:0044384">
    <property type="term" value="C:host outer membrane"/>
    <property type="evidence" value="ECO:0007669"/>
    <property type="project" value="InterPro"/>
</dbReference>
<evidence type="ECO:0000313" key="9">
    <source>
        <dbReference type="Proteomes" id="UP000248897"/>
    </source>
</evidence>
<feature type="signal peptide" evidence="6">
    <location>
        <begin position="1"/>
        <end position="22"/>
    </location>
</feature>
<dbReference type="PANTHER" id="PTHR35892:SF2">
    <property type="entry name" value="OUTER MEMBRANE PROTEIN PAGN"/>
    <property type="match status" value="1"/>
</dbReference>
<dbReference type="Proteomes" id="UP000248897">
    <property type="component" value="Chromosome 1"/>
</dbReference>
<evidence type="ECO:0000313" key="8">
    <source>
        <dbReference type="EMBL" id="SQI45205.1"/>
    </source>
</evidence>
<comment type="subcellular location">
    <subcellularLocation>
        <location evidence="1">Membrane</location>
        <topology evidence="1">Multi-pass membrane protein</topology>
    </subcellularLocation>
</comment>
<accession>A0A2X4XZ48</accession>
<organism evidence="8 9">
    <name type="scientific">Serratia plymuthica</name>
    <dbReference type="NCBI Taxonomy" id="82996"/>
    <lineage>
        <taxon>Bacteria</taxon>
        <taxon>Pseudomonadati</taxon>
        <taxon>Pseudomonadota</taxon>
        <taxon>Gammaproteobacteria</taxon>
        <taxon>Enterobacterales</taxon>
        <taxon>Yersiniaceae</taxon>
        <taxon>Serratia</taxon>
    </lineage>
</organism>
<evidence type="ECO:0000256" key="3">
    <source>
        <dbReference type="ARBA" id="ARBA00022692"/>
    </source>
</evidence>
<name>A0A2X4XZ48_SERPL</name>
<dbReference type="PROSITE" id="PS00694">
    <property type="entry name" value="ENT_VIR_OMP_1"/>
    <property type="match status" value="1"/>
</dbReference>
<protein>
    <submittedName>
        <fullName evidence="7">Ail/Lom family outer membrane beta-barrel protein</fullName>
    </submittedName>
    <submittedName>
        <fullName evidence="8">Outer membrane protein X</fullName>
    </submittedName>
</protein>
<evidence type="ECO:0000313" key="10">
    <source>
        <dbReference type="Proteomes" id="UP000594967"/>
    </source>
</evidence>
<dbReference type="RefSeq" id="WP_111738520.1">
    <property type="nucleotide sequence ID" value="NZ_CAMITG010000001.1"/>
</dbReference>
<keyword evidence="4 6" id="KW-0732">Signal</keyword>
<keyword evidence="5" id="KW-0472">Membrane</keyword>
<dbReference type="STRING" id="82996.ADP72_14500"/>
<evidence type="ECO:0000256" key="1">
    <source>
        <dbReference type="ARBA" id="ARBA00004141"/>
    </source>
</evidence>
<keyword evidence="10" id="KW-1185">Reference proteome</keyword>
<evidence type="ECO:0000256" key="2">
    <source>
        <dbReference type="ARBA" id="ARBA00022452"/>
    </source>
</evidence>
<keyword evidence="2" id="KW-1134">Transmembrane beta strand</keyword>
<evidence type="ECO:0000256" key="5">
    <source>
        <dbReference type="ARBA" id="ARBA00023136"/>
    </source>
</evidence>
<dbReference type="GO" id="GO:0016020">
    <property type="term" value="C:membrane"/>
    <property type="evidence" value="ECO:0007669"/>
    <property type="project" value="UniProtKB-SubCell"/>
</dbReference>
<gene>
    <name evidence="8" type="primary">ompX_2</name>
    <name evidence="7" type="ORF">I6G64_15995</name>
    <name evidence="8" type="ORF">NCTC12961_05106</name>
</gene>
<reference evidence="8 9" key="1">
    <citation type="submission" date="2018-06" db="EMBL/GenBank/DDBJ databases">
        <authorList>
            <consortium name="Pathogen Informatics"/>
            <person name="Doyle S."/>
        </authorList>
    </citation>
    <scope>NUCLEOTIDE SEQUENCE [LARGE SCALE GENOMIC DNA]</scope>
    <source>
        <strain evidence="8 9">NCTC12961</strain>
    </source>
</reference>
<dbReference type="PANTHER" id="PTHR35892">
    <property type="entry name" value="OUTER MEMBRANE PROTEIN PAGN-RELATED"/>
    <property type="match status" value="1"/>
</dbReference>
<dbReference type="PROSITE" id="PS00695">
    <property type="entry name" value="ENT_VIR_OMP_2"/>
    <property type="match status" value="1"/>
</dbReference>
<reference evidence="7 10" key="2">
    <citation type="submission" date="2020-12" db="EMBL/GenBank/DDBJ databases">
        <title>FDA dAtabase for Regulatory Grade micrObial Sequences (FDA-ARGOS): Supporting development and validation of Infectious Disease Dx tests.</title>
        <authorList>
            <person name="Sproer C."/>
            <person name="Gronow S."/>
            <person name="Severitt S."/>
            <person name="Schroder I."/>
            <person name="Tallon L."/>
            <person name="Sadzewicz L."/>
            <person name="Zhao X."/>
            <person name="Boylan J."/>
            <person name="Ott S."/>
            <person name="Bowen H."/>
            <person name="Vavikolanu K."/>
            <person name="Mehta A."/>
            <person name="Aluvathingal J."/>
            <person name="Nadendla S."/>
            <person name="Lowell S."/>
            <person name="Myers T."/>
            <person name="Yan Y."/>
            <person name="Sichtig H."/>
        </authorList>
    </citation>
    <scope>NUCLEOTIDE SEQUENCE [LARGE SCALE GENOMIC DNA]</scope>
    <source>
        <strain evidence="7 10">FDAARGOS_907</strain>
    </source>
</reference>
<dbReference type="PRINTS" id="PR00316">
    <property type="entry name" value="ENTEROVIROMP"/>
</dbReference>
<dbReference type="InterPro" id="IPR000758">
    <property type="entry name" value="Enterovir_OMP"/>
</dbReference>
<dbReference type="EMBL" id="CP065673">
    <property type="protein sequence ID" value="QPS19095.1"/>
    <property type="molecule type" value="Genomic_DNA"/>
</dbReference>
<sequence>MKKLVIASMVISTLGLSAAANAGQSTLSVGYAQSKVQDFKNINGVNLKYRYEWDSPLSVISSFTYMSGDQNESYYAERDIIDNHAEVKYYSLSVGPAYRINQYISVYGLLGLNYNKVDYTSSWNNYAYNTYEYMGEERGSQKKTSFMYGVGFQVNPMENLAIDIGYEGSRLNIDGRNLSINGFNIGVGYRF</sequence>
<dbReference type="Gene3D" id="2.40.160.20">
    <property type="match status" value="1"/>
</dbReference>
<dbReference type="SUPFAM" id="SSF56925">
    <property type="entry name" value="OMPA-like"/>
    <property type="match status" value="1"/>
</dbReference>
<dbReference type="Pfam" id="PF06316">
    <property type="entry name" value="Ail_Lom"/>
    <property type="match status" value="1"/>
</dbReference>
<dbReference type="EMBL" id="LS483469">
    <property type="protein sequence ID" value="SQI45205.1"/>
    <property type="molecule type" value="Genomic_DNA"/>
</dbReference>
<feature type="chain" id="PRO_5016117070" evidence="6">
    <location>
        <begin position="23"/>
        <end position="191"/>
    </location>
</feature>
<dbReference type="AlphaFoldDB" id="A0A2X4XZ48"/>
<evidence type="ECO:0000313" key="7">
    <source>
        <dbReference type="EMBL" id="QPS19095.1"/>
    </source>
</evidence>
<keyword evidence="3" id="KW-0812">Transmembrane</keyword>
<evidence type="ECO:0000256" key="4">
    <source>
        <dbReference type="ARBA" id="ARBA00022729"/>
    </source>
</evidence>
<dbReference type="InterPro" id="IPR051723">
    <property type="entry name" value="Bact_OM_Invasion-Related"/>
</dbReference>
<proteinExistence type="predicted"/>
<evidence type="ECO:0000256" key="6">
    <source>
        <dbReference type="SAM" id="SignalP"/>
    </source>
</evidence>
<dbReference type="Proteomes" id="UP000594967">
    <property type="component" value="Chromosome"/>
</dbReference>